<gene>
    <name evidence="1" type="ORF">K488DRAFT_78160</name>
</gene>
<dbReference type="EMBL" id="MU273531">
    <property type="protein sequence ID" value="KAI0032984.1"/>
    <property type="molecule type" value="Genomic_DNA"/>
</dbReference>
<evidence type="ECO:0000313" key="2">
    <source>
        <dbReference type="Proteomes" id="UP000814128"/>
    </source>
</evidence>
<keyword evidence="2" id="KW-1185">Reference proteome</keyword>
<accession>A0ACB8QMJ9</accession>
<reference evidence="1" key="1">
    <citation type="submission" date="2021-02" db="EMBL/GenBank/DDBJ databases">
        <authorList>
            <consortium name="DOE Joint Genome Institute"/>
            <person name="Ahrendt S."/>
            <person name="Looney B.P."/>
            <person name="Miyauchi S."/>
            <person name="Morin E."/>
            <person name="Drula E."/>
            <person name="Courty P.E."/>
            <person name="Chicoki N."/>
            <person name="Fauchery L."/>
            <person name="Kohler A."/>
            <person name="Kuo A."/>
            <person name="Labutti K."/>
            <person name="Pangilinan J."/>
            <person name="Lipzen A."/>
            <person name="Riley R."/>
            <person name="Andreopoulos W."/>
            <person name="He G."/>
            <person name="Johnson J."/>
            <person name="Barry K.W."/>
            <person name="Grigoriev I.V."/>
            <person name="Nagy L."/>
            <person name="Hibbett D."/>
            <person name="Henrissat B."/>
            <person name="Matheny P.B."/>
            <person name="Labbe J."/>
            <person name="Martin F."/>
        </authorList>
    </citation>
    <scope>NUCLEOTIDE SEQUENCE</scope>
    <source>
        <strain evidence="1">EC-137</strain>
    </source>
</reference>
<reference evidence="1" key="2">
    <citation type="journal article" date="2022" name="New Phytol.">
        <title>Evolutionary transition to the ectomycorrhizal habit in the genomes of a hyperdiverse lineage of mushroom-forming fungi.</title>
        <authorList>
            <person name="Looney B."/>
            <person name="Miyauchi S."/>
            <person name="Morin E."/>
            <person name="Drula E."/>
            <person name="Courty P.E."/>
            <person name="Kohler A."/>
            <person name="Kuo A."/>
            <person name="LaButti K."/>
            <person name="Pangilinan J."/>
            <person name="Lipzen A."/>
            <person name="Riley R."/>
            <person name="Andreopoulos W."/>
            <person name="He G."/>
            <person name="Johnson J."/>
            <person name="Nolan M."/>
            <person name="Tritt A."/>
            <person name="Barry K.W."/>
            <person name="Grigoriev I.V."/>
            <person name="Nagy L.G."/>
            <person name="Hibbett D."/>
            <person name="Henrissat B."/>
            <person name="Matheny P.B."/>
            <person name="Labbe J."/>
            <person name="Martin F.M."/>
        </authorList>
    </citation>
    <scope>NUCLEOTIDE SEQUENCE</scope>
    <source>
        <strain evidence="1">EC-137</strain>
    </source>
</reference>
<protein>
    <submittedName>
        <fullName evidence="1">Uncharacterized protein</fullName>
    </submittedName>
</protein>
<organism evidence="1 2">
    <name type="scientific">Vararia minispora EC-137</name>
    <dbReference type="NCBI Taxonomy" id="1314806"/>
    <lineage>
        <taxon>Eukaryota</taxon>
        <taxon>Fungi</taxon>
        <taxon>Dikarya</taxon>
        <taxon>Basidiomycota</taxon>
        <taxon>Agaricomycotina</taxon>
        <taxon>Agaricomycetes</taxon>
        <taxon>Russulales</taxon>
        <taxon>Lachnocladiaceae</taxon>
        <taxon>Vararia</taxon>
    </lineage>
</organism>
<evidence type="ECO:0000313" key="1">
    <source>
        <dbReference type="EMBL" id="KAI0032984.1"/>
    </source>
</evidence>
<dbReference type="Proteomes" id="UP000814128">
    <property type="component" value="Unassembled WGS sequence"/>
</dbReference>
<name>A0ACB8QMJ9_9AGAM</name>
<comment type="caution">
    <text evidence="1">The sequence shown here is derived from an EMBL/GenBank/DDBJ whole genome shotgun (WGS) entry which is preliminary data.</text>
</comment>
<proteinExistence type="predicted"/>
<sequence>MSSTDPITKRLHISGLTSSITAADLETRLSSYGKILALDGLGARDALGNRRPFAYATISTTKGQLARCMGALSGVMWKGAKLRVGEAQADFRERFDGIRRRIVREDASKDDENPRPRKRRRTLAVHAPDMSPITPERARAHPAWRVTSLGRLIRPMRMRPAHPLDPSIDQRKENGKKVAKAAGKDGKNRKVRKRVREPPSRARRVRIDPLKWGSQHIVGTFLEGATIEGAGIAGTIEDGGGDGNEDEDDGDEVEVGEDEDEDEDEMDVSRPATRSSLPTLNSYAPAPPAFAPLPERQTRAPAPAAAPVPPAPSTAASSDLLTEKNASLVLLSSLFGSADAKDDWGGAEELSDVDMDAVGPVAVLDAGGEDEFEVVPRVGIMGSGRAEDADDIGDDVNVDVDVEGQGQGPEEQAEQCKRDGAKDGELVLESAPTTTSATTQASKLRDLFAPREDEGMSSAISRFSLLGHLDLDLDLDLELDDTFAPAVPARPPVPTPAAPRALSAERPPFPPATSTAPFFFSSTPAHGREDDEAKRRERWESVKGELTRGWKKRRREGVKGFRRRGGEGA</sequence>